<dbReference type="EMBL" id="CCYD01003101">
    <property type="protein sequence ID" value="CEG50135.1"/>
    <property type="molecule type" value="Genomic_DNA"/>
</dbReference>
<dbReference type="AlphaFoldDB" id="A0A0P1B6T9"/>
<sequence length="72" mass="8440">MRVSVLPFLFSGFRPVGIIPYGQLQELEYFLWISVRNYITIDLAEIVLGDPKRDRRLISKDCDKRLKILSLN</sequence>
<accession>A0A0P1B6T9</accession>
<proteinExistence type="predicted"/>
<keyword evidence="2" id="KW-1185">Reference proteome</keyword>
<evidence type="ECO:0000313" key="2">
    <source>
        <dbReference type="Proteomes" id="UP000054928"/>
    </source>
</evidence>
<protein>
    <submittedName>
        <fullName evidence="1">Uncharacterized protein</fullName>
    </submittedName>
</protein>
<organism evidence="1 2">
    <name type="scientific">Plasmopara halstedii</name>
    <name type="common">Downy mildew of sunflower</name>
    <dbReference type="NCBI Taxonomy" id="4781"/>
    <lineage>
        <taxon>Eukaryota</taxon>
        <taxon>Sar</taxon>
        <taxon>Stramenopiles</taxon>
        <taxon>Oomycota</taxon>
        <taxon>Peronosporomycetes</taxon>
        <taxon>Peronosporales</taxon>
        <taxon>Peronosporaceae</taxon>
        <taxon>Plasmopara</taxon>
    </lineage>
</organism>
<dbReference type="Proteomes" id="UP000054928">
    <property type="component" value="Unassembled WGS sequence"/>
</dbReference>
<evidence type="ECO:0000313" key="1">
    <source>
        <dbReference type="EMBL" id="CEG50135.1"/>
    </source>
</evidence>
<reference evidence="2" key="1">
    <citation type="submission" date="2014-09" db="EMBL/GenBank/DDBJ databases">
        <authorList>
            <person name="Sharma Rahul"/>
            <person name="Thines Marco"/>
        </authorList>
    </citation>
    <scope>NUCLEOTIDE SEQUENCE [LARGE SCALE GENOMIC DNA]</scope>
</reference>
<name>A0A0P1B6T9_PLAHL</name>
<dbReference type="RefSeq" id="XP_024586504.1">
    <property type="nucleotide sequence ID" value="XM_024721402.1"/>
</dbReference>
<dbReference type="GeneID" id="36402915"/>